<name>A0A843U8L2_COLES</name>
<dbReference type="EMBL" id="NMUH01000398">
    <property type="protein sequence ID" value="MQL78407.1"/>
    <property type="molecule type" value="Genomic_DNA"/>
</dbReference>
<dbReference type="Proteomes" id="UP000652761">
    <property type="component" value="Unassembled WGS sequence"/>
</dbReference>
<proteinExistence type="predicted"/>
<evidence type="ECO:0000313" key="1">
    <source>
        <dbReference type="EMBL" id="MQL78407.1"/>
    </source>
</evidence>
<reference evidence="1" key="1">
    <citation type="submission" date="2017-07" db="EMBL/GenBank/DDBJ databases">
        <title>Taro Niue Genome Assembly and Annotation.</title>
        <authorList>
            <person name="Atibalentja N."/>
            <person name="Keating K."/>
            <person name="Fields C.J."/>
        </authorList>
    </citation>
    <scope>NUCLEOTIDE SEQUENCE</scope>
    <source>
        <strain evidence="1">Niue_2</strain>
        <tissue evidence="1">Leaf</tissue>
    </source>
</reference>
<protein>
    <submittedName>
        <fullName evidence="1">Uncharacterized protein</fullName>
    </submittedName>
</protein>
<sequence length="80" mass="9019">MQEEIKLQTIKDIRLIDVCYTQSSWPSDTSSGRLCIAVCTRVRPRGNAVSRSSRRMSTTSNLSTVWVDTSTRLASMPLRI</sequence>
<keyword evidence="2" id="KW-1185">Reference proteome</keyword>
<dbReference type="AlphaFoldDB" id="A0A843U8L2"/>
<gene>
    <name evidence="1" type="ORF">Taro_010840</name>
</gene>
<organism evidence="1 2">
    <name type="scientific">Colocasia esculenta</name>
    <name type="common">Wild taro</name>
    <name type="synonym">Arum esculentum</name>
    <dbReference type="NCBI Taxonomy" id="4460"/>
    <lineage>
        <taxon>Eukaryota</taxon>
        <taxon>Viridiplantae</taxon>
        <taxon>Streptophyta</taxon>
        <taxon>Embryophyta</taxon>
        <taxon>Tracheophyta</taxon>
        <taxon>Spermatophyta</taxon>
        <taxon>Magnoliopsida</taxon>
        <taxon>Liliopsida</taxon>
        <taxon>Araceae</taxon>
        <taxon>Aroideae</taxon>
        <taxon>Colocasieae</taxon>
        <taxon>Colocasia</taxon>
    </lineage>
</organism>
<evidence type="ECO:0000313" key="2">
    <source>
        <dbReference type="Proteomes" id="UP000652761"/>
    </source>
</evidence>
<accession>A0A843U8L2</accession>
<comment type="caution">
    <text evidence="1">The sequence shown here is derived from an EMBL/GenBank/DDBJ whole genome shotgun (WGS) entry which is preliminary data.</text>
</comment>